<evidence type="ECO:0000313" key="3">
    <source>
        <dbReference type="Proteomes" id="UP000636891"/>
    </source>
</evidence>
<dbReference type="SUPFAM" id="SSF54001">
    <property type="entry name" value="Cysteine proteinases"/>
    <property type="match status" value="1"/>
</dbReference>
<dbReference type="PANTHER" id="PTHR35532">
    <property type="entry name" value="SIMILAR TO POLYHYDROXYALKANOATE DEPOLYMERASE"/>
    <property type="match status" value="1"/>
</dbReference>
<evidence type="ECO:0000313" key="2">
    <source>
        <dbReference type="EMBL" id="MBC5616109.1"/>
    </source>
</evidence>
<dbReference type="RefSeq" id="WP_147387350.1">
    <property type="nucleotide sequence ID" value="NZ_JACOOK010000002.1"/>
</dbReference>
<dbReference type="EMBL" id="JACOOK010000002">
    <property type="protein sequence ID" value="MBC5616109.1"/>
    <property type="molecule type" value="Genomic_DNA"/>
</dbReference>
<gene>
    <name evidence="2" type="ORF">H8S08_03625</name>
</gene>
<accession>A0ABR7CKC2</accession>
<dbReference type="InterPro" id="IPR038765">
    <property type="entry name" value="Papain-like_cys_pep_sf"/>
</dbReference>
<feature type="signal peptide" evidence="1">
    <location>
        <begin position="1"/>
        <end position="20"/>
    </location>
</feature>
<reference evidence="2 3" key="1">
    <citation type="submission" date="2020-08" db="EMBL/GenBank/DDBJ databases">
        <title>Genome public.</title>
        <authorList>
            <person name="Liu C."/>
            <person name="Sun Q."/>
        </authorList>
    </citation>
    <scope>NUCLEOTIDE SEQUENCE [LARGE SCALE GENOMIC DNA]</scope>
    <source>
        <strain evidence="2 3">New-7</strain>
    </source>
</reference>
<feature type="chain" id="PRO_5046343883" description="Peptide-N(4)-(N-acetyl-beta-glucosaminyl)asparagine amidase" evidence="1">
    <location>
        <begin position="21"/>
        <end position="678"/>
    </location>
</feature>
<name>A0ABR7CKC2_9BACT</name>
<dbReference type="PANTHER" id="PTHR35532:SF5">
    <property type="entry name" value="CARBOHYDRATE-BINDING DOMAIN-CONTAINING PROTEIN"/>
    <property type="match status" value="1"/>
</dbReference>
<proteinExistence type="predicted"/>
<evidence type="ECO:0000256" key="1">
    <source>
        <dbReference type="SAM" id="SignalP"/>
    </source>
</evidence>
<evidence type="ECO:0008006" key="4">
    <source>
        <dbReference type="Google" id="ProtNLM"/>
    </source>
</evidence>
<keyword evidence="3" id="KW-1185">Reference proteome</keyword>
<dbReference type="Gene3D" id="2.60.120.260">
    <property type="entry name" value="Galactose-binding domain-like"/>
    <property type="match status" value="2"/>
</dbReference>
<organism evidence="2 3">
    <name type="scientific">Alistipes hominis</name>
    <dbReference type="NCBI Taxonomy" id="2763015"/>
    <lineage>
        <taxon>Bacteria</taxon>
        <taxon>Pseudomonadati</taxon>
        <taxon>Bacteroidota</taxon>
        <taxon>Bacteroidia</taxon>
        <taxon>Bacteroidales</taxon>
        <taxon>Rikenellaceae</taxon>
        <taxon>Alistipes</taxon>
    </lineage>
</organism>
<keyword evidence="1" id="KW-0732">Signal</keyword>
<sequence>MRHFYLSVVLLSGILLCCCAQREFTLEWALNLAGDNRAELERVLDHYKQNPADSQKYRAAVYLITNMPGHYSVDSVLANRFCDKADSVMAIPLDTSFLELSKTDFNMARNLDWEKFKVPALEKISKEMPFKQESLRPDIQVIKADYLIKNIDSAFATWKTSPWSAHLNFDHFCEFILPYKVQDPFLPDDWREYCRKFCDSIVDLSDMDRCQYYKNSIHWAARFVNSALLPNMRIIGPYTYNGNQPIRMSTWIKKHFVSCGEKGIVCMAVMRSKGIPMAVDYTPQWPTGYEGHSWCAVLTTAGGNYEKFDPFEGFPGEAYRPGETMAKAFREGYAINPLLFRINRSGEDVPPFLRNSFIKDVTSEYMSTQTIEVSIPDSLKQQNRFAYLSMFDNKNWVPIAWGEVKRSKVRFEDIGRSVAYLPSYYIDGKVVPFSYPFTLDANGRAEYMIPDTTRLQSVDLTRKYPPHYHVYNTTKRLIGGKFQAANRPDFRDSVTVFEFPEGWNDPTGTIDLSRDTAKYRYWRFLSPPDRHNQMAEVRFYLAGDTVPNTGKIIGTPGTRIGDPKNHKEAMFDNDPFTFFDAPFPYDGWAGMDYGKPVSMDRILFVYRSDDNNVWIGDEYELFYWKDRHGWASLGKQKAENLKLHYDSIPTHALFFIRDYTRGVQERIFTIEDGKQVWW</sequence>
<protein>
    <recommendedName>
        <fullName evidence="4">Peptide-N(4)-(N-acetyl-beta-glucosaminyl)asparagine amidase</fullName>
    </recommendedName>
</protein>
<dbReference type="Proteomes" id="UP000636891">
    <property type="component" value="Unassembled WGS sequence"/>
</dbReference>
<comment type="caution">
    <text evidence="2">The sequence shown here is derived from an EMBL/GenBank/DDBJ whole genome shotgun (WGS) entry which is preliminary data.</text>
</comment>